<evidence type="ECO:0000313" key="2">
    <source>
        <dbReference type="Proteomes" id="UP000291084"/>
    </source>
</evidence>
<dbReference type="AlphaFoldDB" id="A0A0S3R7K3"/>
<name>A0A0S3R7K3_PHAAN</name>
<proteinExistence type="predicted"/>
<sequence>MKSPILKTPKKFMSSNTMDLNSSAFGSHSLFPSLKTLRPIITLANVLVAYTFNNSPNFTAFEPELAKSHVSLSTSSCRYFVLVSLCKNKNFTKNFNETKSITILIR</sequence>
<reference evidence="1 2" key="1">
    <citation type="journal article" date="2015" name="Sci. Rep.">
        <title>The power of single molecule real-time sequencing technology in the de novo assembly of a eukaryotic genome.</title>
        <authorList>
            <person name="Sakai H."/>
            <person name="Naito K."/>
            <person name="Ogiso-Tanaka E."/>
            <person name="Takahashi Y."/>
            <person name="Iseki K."/>
            <person name="Muto C."/>
            <person name="Satou K."/>
            <person name="Teruya K."/>
            <person name="Shiroma A."/>
            <person name="Shimoji M."/>
            <person name="Hirano T."/>
            <person name="Itoh T."/>
            <person name="Kaga A."/>
            <person name="Tomooka N."/>
        </authorList>
    </citation>
    <scope>NUCLEOTIDE SEQUENCE [LARGE SCALE GENOMIC DNA]</scope>
    <source>
        <strain evidence="2">cv. Shumari</strain>
    </source>
</reference>
<dbReference type="Proteomes" id="UP000291084">
    <property type="component" value="Chromosome 1"/>
</dbReference>
<protein>
    <submittedName>
        <fullName evidence="1">Uncharacterized protein</fullName>
    </submittedName>
</protein>
<dbReference type="EMBL" id="AP015034">
    <property type="protein sequence ID" value="BAT76528.1"/>
    <property type="molecule type" value="Genomic_DNA"/>
</dbReference>
<accession>A0A0S3R7K3</accession>
<organism evidence="1 2">
    <name type="scientific">Vigna angularis var. angularis</name>
    <dbReference type="NCBI Taxonomy" id="157739"/>
    <lineage>
        <taxon>Eukaryota</taxon>
        <taxon>Viridiplantae</taxon>
        <taxon>Streptophyta</taxon>
        <taxon>Embryophyta</taxon>
        <taxon>Tracheophyta</taxon>
        <taxon>Spermatophyta</taxon>
        <taxon>Magnoliopsida</taxon>
        <taxon>eudicotyledons</taxon>
        <taxon>Gunneridae</taxon>
        <taxon>Pentapetalae</taxon>
        <taxon>rosids</taxon>
        <taxon>fabids</taxon>
        <taxon>Fabales</taxon>
        <taxon>Fabaceae</taxon>
        <taxon>Papilionoideae</taxon>
        <taxon>50 kb inversion clade</taxon>
        <taxon>NPAAA clade</taxon>
        <taxon>indigoferoid/millettioid clade</taxon>
        <taxon>Phaseoleae</taxon>
        <taxon>Vigna</taxon>
    </lineage>
</organism>
<gene>
    <name evidence="1" type="primary">Vigan.01G454700</name>
    <name evidence="1" type="ORF">VIGAN_01454700</name>
</gene>
<evidence type="ECO:0000313" key="1">
    <source>
        <dbReference type="EMBL" id="BAT76528.1"/>
    </source>
</evidence>
<keyword evidence="2" id="KW-1185">Reference proteome</keyword>